<dbReference type="Gene3D" id="1.20.1250.20">
    <property type="entry name" value="MFS general substrate transporter like domains"/>
    <property type="match status" value="2"/>
</dbReference>
<keyword evidence="1 4" id="KW-0812">Transmembrane</keyword>
<feature type="transmembrane region" description="Helical" evidence="4">
    <location>
        <begin position="365"/>
        <end position="389"/>
    </location>
</feature>
<dbReference type="InterPro" id="IPR036259">
    <property type="entry name" value="MFS_trans_sf"/>
</dbReference>
<feature type="domain" description="Major facilitator superfamily (MFS) profile" evidence="5">
    <location>
        <begin position="21"/>
        <end position="421"/>
    </location>
</feature>
<feature type="transmembrane region" description="Helical" evidence="4">
    <location>
        <begin position="395"/>
        <end position="414"/>
    </location>
</feature>
<gene>
    <name evidence="6" type="ORF">ETSY2_22575</name>
</gene>
<feature type="transmembrane region" description="Helical" evidence="4">
    <location>
        <begin position="180"/>
        <end position="199"/>
    </location>
</feature>
<dbReference type="GO" id="GO:0022857">
    <property type="term" value="F:transmembrane transporter activity"/>
    <property type="evidence" value="ECO:0007669"/>
    <property type="project" value="InterPro"/>
</dbReference>
<dbReference type="PANTHER" id="PTHR11360">
    <property type="entry name" value="MONOCARBOXYLATE TRANSPORTER"/>
    <property type="match status" value="1"/>
</dbReference>
<feature type="transmembrane region" description="Helical" evidence="4">
    <location>
        <begin position="59"/>
        <end position="79"/>
    </location>
</feature>
<dbReference type="InterPro" id="IPR020846">
    <property type="entry name" value="MFS_dom"/>
</dbReference>
<evidence type="ECO:0000259" key="5">
    <source>
        <dbReference type="PROSITE" id="PS50850"/>
    </source>
</evidence>
<evidence type="ECO:0000313" key="7">
    <source>
        <dbReference type="Proteomes" id="UP000019140"/>
    </source>
</evidence>
<proteinExistence type="predicted"/>
<evidence type="ECO:0000256" key="3">
    <source>
        <dbReference type="ARBA" id="ARBA00023136"/>
    </source>
</evidence>
<feature type="transmembrane region" description="Helical" evidence="4">
    <location>
        <begin position="116"/>
        <end position="137"/>
    </location>
</feature>
<dbReference type="HOGENOM" id="CLU_001265_59_9_7"/>
<accession>W4M789</accession>
<comment type="caution">
    <text evidence="6">The sequence shown here is derived from an EMBL/GenBank/DDBJ whole genome shotgun (WGS) entry which is preliminary data.</text>
</comment>
<keyword evidence="3 4" id="KW-0472">Membrane</keyword>
<feature type="transmembrane region" description="Helical" evidence="4">
    <location>
        <begin position="330"/>
        <end position="353"/>
    </location>
</feature>
<evidence type="ECO:0000256" key="4">
    <source>
        <dbReference type="SAM" id="Phobius"/>
    </source>
</evidence>
<feature type="transmembrane region" description="Helical" evidence="4">
    <location>
        <begin position="91"/>
        <end position="110"/>
    </location>
</feature>
<protein>
    <recommendedName>
        <fullName evidence="5">Major facilitator superfamily (MFS) profile domain-containing protein</fullName>
    </recommendedName>
</protein>
<feature type="transmembrane region" description="Helical" evidence="4">
    <location>
        <begin position="149"/>
        <end position="174"/>
    </location>
</feature>
<dbReference type="CDD" id="cd17355">
    <property type="entry name" value="MFS_YcxA_like"/>
    <property type="match status" value="1"/>
</dbReference>
<dbReference type="PANTHER" id="PTHR11360:SF290">
    <property type="entry name" value="MONOCARBOXYLATE MFS PERMEASE"/>
    <property type="match status" value="1"/>
</dbReference>
<dbReference type="EMBL" id="AZHX01000941">
    <property type="protein sequence ID" value="ETX05502.1"/>
    <property type="molecule type" value="Genomic_DNA"/>
</dbReference>
<evidence type="ECO:0000256" key="2">
    <source>
        <dbReference type="ARBA" id="ARBA00022989"/>
    </source>
</evidence>
<feature type="transmembrane region" description="Helical" evidence="4">
    <location>
        <begin position="307"/>
        <end position="324"/>
    </location>
</feature>
<feature type="transmembrane region" description="Helical" evidence="4">
    <location>
        <begin position="20"/>
        <end position="47"/>
    </location>
</feature>
<dbReference type="InterPro" id="IPR011701">
    <property type="entry name" value="MFS"/>
</dbReference>
<keyword evidence="7" id="KW-1185">Reference proteome</keyword>
<dbReference type="PROSITE" id="PS50850">
    <property type="entry name" value="MFS"/>
    <property type="match status" value="1"/>
</dbReference>
<feature type="transmembrane region" description="Helical" evidence="4">
    <location>
        <begin position="277"/>
        <end position="295"/>
    </location>
</feature>
<feature type="transmembrane region" description="Helical" evidence="4">
    <location>
        <begin position="242"/>
        <end position="265"/>
    </location>
</feature>
<dbReference type="InterPro" id="IPR050327">
    <property type="entry name" value="Proton-linked_MCT"/>
</dbReference>
<dbReference type="SUPFAM" id="SSF103473">
    <property type="entry name" value="MFS general substrate transporter"/>
    <property type="match status" value="1"/>
</dbReference>
<name>W4M789_9BACT</name>
<evidence type="ECO:0000313" key="6">
    <source>
        <dbReference type="EMBL" id="ETX05502.1"/>
    </source>
</evidence>
<dbReference type="AlphaFoldDB" id="W4M789"/>
<dbReference type="Pfam" id="PF07690">
    <property type="entry name" value="MFS_1"/>
    <property type="match status" value="1"/>
</dbReference>
<organism evidence="6 7">
    <name type="scientific">Candidatus Entotheonella gemina</name>
    <dbReference type="NCBI Taxonomy" id="1429439"/>
    <lineage>
        <taxon>Bacteria</taxon>
        <taxon>Pseudomonadati</taxon>
        <taxon>Nitrospinota/Tectimicrobiota group</taxon>
        <taxon>Candidatus Tectimicrobiota</taxon>
        <taxon>Candidatus Entotheonellia</taxon>
        <taxon>Candidatus Entotheonellales</taxon>
        <taxon>Candidatus Entotheonellaceae</taxon>
        <taxon>Candidatus Entotheonella</taxon>
    </lineage>
</organism>
<sequence>MFIEMNGNQATAREPHGGWFYGWIMVFGIFLMVVVSAGIFMSFGVFLNPLLEDFGWTRGTVSLAYSIFMLTGGICTLLIGGMVEHYSIRKILMIGGTIHALGIMLTSTTQELWQLYVFYGVLASMGRSTFNICYVTLVNRWFHEKRGMATGFITSGQGMGPFLFSPFATFLIVAYSWRTAFFVIGIMMLGAVVIAWIFIRNRPEDMGLRALGAPPSSTPPSALPTAKTKIENVWGRVLRNEYFWLLSLTHFFCCICHAIPLVHVAAYANVAGLSKPASAWVLGIMGLMSFAGRLYWGFFADRHGSRLALMVTTTLQGVFMLWLINTQDPLVFFLFAICWGFGYAGVTMQYGIIARDVFPTAIRGSAFAGVSCSAMLGMASGGFLGGILYDISHTYATAWWVSLVTGVIAALIAMEMARKAEHERTQAVVSEAVVEVKR</sequence>
<keyword evidence="2 4" id="KW-1133">Transmembrane helix</keyword>
<evidence type="ECO:0000256" key="1">
    <source>
        <dbReference type="ARBA" id="ARBA00022692"/>
    </source>
</evidence>
<dbReference type="Proteomes" id="UP000019140">
    <property type="component" value="Unassembled WGS sequence"/>
</dbReference>
<reference evidence="6 7" key="1">
    <citation type="journal article" date="2014" name="Nature">
        <title>An environmental bacterial taxon with a large and distinct metabolic repertoire.</title>
        <authorList>
            <person name="Wilson M.C."/>
            <person name="Mori T."/>
            <person name="Ruckert C."/>
            <person name="Uria A.R."/>
            <person name="Helf M.J."/>
            <person name="Takada K."/>
            <person name="Gernert C."/>
            <person name="Steffens U.A."/>
            <person name="Heycke N."/>
            <person name="Schmitt S."/>
            <person name="Rinke C."/>
            <person name="Helfrich E.J."/>
            <person name="Brachmann A.O."/>
            <person name="Gurgui C."/>
            <person name="Wakimoto T."/>
            <person name="Kracht M."/>
            <person name="Crusemann M."/>
            <person name="Hentschel U."/>
            <person name="Abe I."/>
            <person name="Matsunaga S."/>
            <person name="Kalinowski J."/>
            <person name="Takeyama H."/>
            <person name="Piel J."/>
        </authorList>
    </citation>
    <scope>NUCLEOTIDE SEQUENCE [LARGE SCALE GENOMIC DNA]</scope>
    <source>
        <strain evidence="7">TSY2</strain>
    </source>
</reference>